<dbReference type="EMBL" id="JBHSHT010000001">
    <property type="protein sequence ID" value="MFC4824361.1"/>
    <property type="molecule type" value="Genomic_DNA"/>
</dbReference>
<evidence type="ECO:0000313" key="4">
    <source>
        <dbReference type="Proteomes" id="UP001595945"/>
    </source>
</evidence>
<dbReference type="AlphaFoldDB" id="A0ABD5Q2D2"/>
<feature type="region of interest" description="Disordered" evidence="1">
    <location>
        <begin position="1"/>
        <end position="26"/>
    </location>
</feature>
<dbReference type="Proteomes" id="UP001595945">
    <property type="component" value="Unassembled WGS sequence"/>
</dbReference>
<name>A0ABD5Q2D2_9EURY</name>
<reference evidence="3 4" key="1">
    <citation type="journal article" date="2019" name="Int. J. Syst. Evol. Microbiol.">
        <title>The Global Catalogue of Microorganisms (GCM) 10K type strain sequencing project: providing services to taxonomists for standard genome sequencing and annotation.</title>
        <authorList>
            <consortium name="The Broad Institute Genomics Platform"/>
            <consortium name="The Broad Institute Genome Sequencing Center for Infectious Disease"/>
            <person name="Wu L."/>
            <person name="Ma J."/>
        </authorList>
    </citation>
    <scope>NUCLEOTIDE SEQUENCE [LARGE SCALE GENOMIC DNA]</scope>
    <source>
        <strain evidence="3 4">XZYJ18</strain>
    </source>
</reference>
<keyword evidence="4" id="KW-1185">Reference proteome</keyword>
<dbReference type="Pfam" id="PF00881">
    <property type="entry name" value="Nitroreductase"/>
    <property type="match status" value="2"/>
</dbReference>
<dbReference type="NCBIfam" id="TIGR03605">
    <property type="entry name" value="antibiot_sagB"/>
    <property type="match status" value="1"/>
</dbReference>
<organism evidence="3 4">
    <name type="scientific">Halorussus aquaticus</name>
    <dbReference type="NCBI Taxonomy" id="2953748"/>
    <lineage>
        <taxon>Archaea</taxon>
        <taxon>Methanobacteriati</taxon>
        <taxon>Methanobacteriota</taxon>
        <taxon>Stenosarchaea group</taxon>
        <taxon>Halobacteria</taxon>
        <taxon>Halobacteriales</taxon>
        <taxon>Haladaptataceae</taxon>
        <taxon>Halorussus</taxon>
    </lineage>
</organism>
<proteinExistence type="predicted"/>
<sequence>MVRAPEYHERTKHATSDFPNPDLELDFETMPRPFKSLRDRPRESLPGVRAPVLPALSVVAEADADPLAGTEQTARDPVDAVTVASLCYYAAGIKAESAHPADEVAHPTYYRAASCTGNLHHIDAYVVCADLDGLDAGVYHFDPTTFSLDVLREGDYRGALADAAGPGAGVADAPVTVAVTSEWWRNAWKYRERTYRHAFWDSGTVVANLLGTAHAFDLPASVVTGFDDRSVADLLGVAPETEAPLELVSVGRGAPDGGPSANESPPVEPVEPETVAHPAHDRSHDLPYEAWAGSTLSDGESAAAWRDRVREAGSVGSVSPGDGERVPLAPVDYETEVARPLWNAIRRRRSCREFADEPLSRRKLGTVLDRATRGVPGDWNAGDASGLRFNDVYVLATDVEEVPDGSYQFHPEEEALERLGDATSRDQTRLALGQEWAGDAHVNVYCMTDVDAVVEELGDRGYRLAQLEAGVVLGRLYLATYAHRPLGGTGLTFFDDEVTEFLSPRAESQTPTTMFAMGVAE</sequence>
<dbReference type="CDD" id="cd02142">
    <property type="entry name" value="McbC_SagB-like_oxidoreductase"/>
    <property type="match status" value="2"/>
</dbReference>
<accession>A0ABD5Q2D2</accession>
<comment type="caution">
    <text evidence="3">The sequence shown here is derived from an EMBL/GenBank/DDBJ whole genome shotgun (WGS) entry which is preliminary data.</text>
</comment>
<evidence type="ECO:0000313" key="3">
    <source>
        <dbReference type="EMBL" id="MFC4824361.1"/>
    </source>
</evidence>
<gene>
    <name evidence="3" type="ORF">ACFO9K_08800</name>
</gene>
<dbReference type="PANTHER" id="PTHR43745">
    <property type="entry name" value="NITROREDUCTASE MJ1384-RELATED"/>
    <property type="match status" value="1"/>
</dbReference>
<dbReference type="RefSeq" id="WP_254269890.1">
    <property type="nucleotide sequence ID" value="NZ_CP100400.1"/>
</dbReference>
<dbReference type="GeneID" id="73044955"/>
<evidence type="ECO:0000259" key="2">
    <source>
        <dbReference type="Pfam" id="PF00881"/>
    </source>
</evidence>
<dbReference type="SUPFAM" id="SSF55469">
    <property type="entry name" value="FMN-dependent nitroreductase-like"/>
    <property type="match status" value="2"/>
</dbReference>
<dbReference type="InterPro" id="IPR029479">
    <property type="entry name" value="Nitroreductase"/>
</dbReference>
<protein>
    <submittedName>
        <fullName evidence="3">SagB/ThcOx family dehydrogenase</fullName>
    </submittedName>
</protein>
<feature type="domain" description="Nitroreductase" evidence="2">
    <location>
        <begin position="116"/>
        <end position="251"/>
    </location>
</feature>
<dbReference type="InterPro" id="IPR052544">
    <property type="entry name" value="Bacteriocin_Proc_Enz"/>
</dbReference>
<dbReference type="InterPro" id="IPR020051">
    <property type="entry name" value="SagB-type_dehydrogenase"/>
</dbReference>
<feature type="compositionally biased region" description="Basic and acidic residues" evidence="1">
    <location>
        <begin position="1"/>
        <end position="15"/>
    </location>
</feature>
<feature type="region of interest" description="Disordered" evidence="1">
    <location>
        <begin position="249"/>
        <end position="282"/>
    </location>
</feature>
<dbReference type="PANTHER" id="PTHR43745:SF2">
    <property type="entry name" value="NITROREDUCTASE MJ1384-RELATED"/>
    <property type="match status" value="1"/>
</dbReference>
<evidence type="ECO:0000256" key="1">
    <source>
        <dbReference type="SAM" id="MobiDB-lite"/>
    </source>
</evidence>
<dbReference type="Gene3D" id="3.40.109.10">
    <property type="entry name" value="NADH Oxidase"/>
    <property type="match status" value="2"/>
</dbReference>
<feature type="domain" description="Nitroreductase" evidence="2">
    <location>
        <begin position="345"/>
        <end position="497"/>
    </location>
</feature>
<dbReference type="InterPro" id="IPR000415">
    <property type="entry name" value="Nitroreductase-like"/>
</dbReference>